<dbReference type="AlphaFoldDB" id="A0A6J7GG81"/>
<dbReference type="InterPro" id="IPR019587">
    <property type="entry name" value="Polyketide_cyclase/dehydratase"/>
</dbReference>
<dbReference type="EMBL" id="CAFBMH010000024">
    <property type="protein sequence ID" value="CAB4902379.1"/>
    <property type="molecule type" value="Genomic_DNA"/>
</dbReference>
<gene>
    <name evidence="1" type="ORF">UFOPK2754_01222</name>
    <name evidence="2" type="ORF">UFOPK3139_03183</name>
    <name evidence="3" type="ORF">UFOPK3543_00936</name>
    <name evidence="4" type="ORF">UFOPK3967_00757</name>
</gene>
<protein>
    <submittedName>
        <fullName evidence="3">Unannotated protein</fullName>
    </submittedName>
</protein>
<evidence type="ECO:0000313" key="4">
    <source>
        <dbReference type="EMBL" id="CAB4987043.1"/>
    </source>
</evidence>
<dbReference type="EMBL" id="CAEZYR010000038">
    <property type="protein sequence ID" value="CAB4741702.1"/>
    <property type="molecule type" value="Genomic_DNA"/>
</dbReference>
<accession>A0A6J7GG81</accession>
<evidence type="ECO:0000313" key="1">
    <source>
        <dbReference type="EMBL" id="CAB4741702.1"/>
    </source>
</evidence>
<dbReference type="SUPFAM" id="SSF55961">
    <property type="entry name" value="Bet v1-like"/>
    <property type="match status" value="1"/>
</dbReference>
<proteinExistence type="predicted"/>
<reference evidence="3" key="1">
    <citation type="submission" date="2020-05" db="EMBL/GenBank/DDBJ databases">
        <authorList>
            <person name="Chiriac C."/>
            <person name="Salcher M."/>
            <person name="Ghai R."/>
            <person name="Kavagutti S V."/>
        </authorList>
    </citation>
    <scope>NUCLEOTIDE SEQUENCE</scope>
</reference>
<organism evidence="3">
    <name type="scientific">freshwater metagenome</name>
    <dbReference type="NCBI Taxonomy" id="449393"/>
    <lineage>
        <taxon>unclassified sequences</taxon>
        <taxon>metagenomes</taxon>
        <taxon>ecological metagenomes</taxon>
    </lineage>
</organism>
<dbReference type="Gene3D" id="3.30.530.20">
    <property type="match status" value="1"/>
</dbReference>
<sequence>MDITANLDAPCPPDVMHAWIDDLSTYPQWLTIVPRADAVEAAAGDPGPAWSIDLRGKVGPLSRSKRLRMVRTSSDDRQVVFERREIDGQKHAAWVLRARLTPNDGGTNLAMDLHYSGGMWEPLVERLLRDEIDRSKARLLLLLA</sequence>
<dbReference type="EMBL" id="CAFABA010000227">
    <property type="protein sequence ID" value="CAB4836739.1"/>
    <property type="molecule type" value="Genomic_DNA"/>
</dbReference>
<dbReference type="CDD" id="cd07812">
    <property type="entry name" value="SRPBCC"/>
    <property type="match status" value="1"/>
</dbReference>
<dbReference type="InterPro" id="IPR023393">
    <property type="entry name" value="START-like_dom_sf"/>
</dbReference>
<evidence type="ECO:0000313" key="3">
    <source>
        <dbReference type="EMBL" id="CAB4902379.1"/>
    </source>
</evidence>
<dbReference type="Pfam" id="PF10604">
    <property type="entry name" value="Polyketide_cyc2"/>
    <property type="match status" value="1"/>
</dbReference>
<name>A0A6J7GG81_9ZZZZ</name>
<evidence type="ECO:0000313" key="2">
    <source>
        <dbReference type="EMBL" id="CAB4836739.1"/>
    </source>
</evidence>
<dbReference type="EMBL" id="CAFBOS010000033">
    <property type="protein sequence ID" value="CAB4987043.1"/>
    <property type="molecule type" value="Genomic_DNA"/>
</dbReference>